<evidence type="ECO:0008006" key="2">
    <source>
        <dbReference type="Google" id="ProtNLM"/>
    </source>
</evidence>
<name>A0A2V0RJ16_9ZZZZ</name>
<proteinExistence type="predicted"/>
<dbReference type="EMBL" id="BDQE01000121">
    <property type="protein sequence ID" value="GBH22838.1"/>
    <property type="molecule type" value="Genomic_RNA"/>
</dbReference>
<protein>
    <recommendedName>
        <fullName evidence="2">RNA-directed RNA polymerase</fullName>
    </recommendedName>
</protein>
<dbReference type="InterPro" id="IPR043502">
    <property type="entry name" value="DNA/RNA_pol_sf"/>
</dbReference>
<reference evidence="1" key="1">
    <citation type="submission" date="2017-04" db="EMBL/GenBank/DDBJ databases">
        <title>Unveiling RNA virosphere associated with marine microorganisms.</title>
        <authorList>
            <person name="Urayama S."/>
            <person name="Takaki Y."/>
            <person name="Nishi S."/>
            <person name="Yoshida Y."/>
            <person name="Deguchi S."/>
            <person name="Takai K."/>
            <person name="Nunoura T."/>
        </authorList>
    </citation>
    <scope>NUCLEOTIDE SEQUENCE</scope>
</reference>
<sequence>MPVPQQVTRRAVELPQVTKIGRYGLLEPSEDVAEPETLQGDEIAFGWPGAYQAIERATGKVYRYQLGKKESSFVTDEGDFRRALDIARSARDAGWLIWEAEYEQIEKFGALSSVSPGWANVTEPLTGRTPELSSAELDLLYSKVCGYVLDESKPVATSKYRYRKNTNHGSPTWNNSNDDLLFHIRLGLMFRSRRMTFDDCRAYLAKLGVPVDLGTVATLFRRAGPNRKPVTTWNMFTGTPDFTTKGLYCRSRHVYGLPTWMNVLMRPLASEAKSLMYGLPRHFHQRPETIAAMRGSSYMLSDDISGFDLSVSFEHQKRLAKYMYVPMMKRVDPNAGYWKDIYEQLQTGVYIIAPPSQGMRLSVQTDRTAFYPSTTGRIVPRHGITASGSVLTITDGSFINLTRMVYAMCRSVPKWRDMSLSHAIDSVLDSFKSRDVEAYLQGDDVLMAGEVFRSLSEERWVEASEQFGFGTTISSDPIFLMQAIDRKRRYSYRLTSRFLQNMFFRERPKSGEFIERLSFATNLSQVVLHPHGRTMLNYLDPLIKERFAGLGWVQLIDALQSGILAQQAQKEGGAASFMNWLLSVTHGEIDDATRPEILSLLGGRATTFNDVKSFLTANTVEVAHSQERELARTDVAYFQRHIDQMWEQPVPNNPQEKEDETGLF</sequence>
<accession>A0A2V0RJ16</accession>
<comment type="caution">
    <text evidence="1">The sequence shown here is derived from an EMBL/GenBank/DDBJ whole genome shotgun (WGS) entry which is preliminary data.</text>
</comment>
<dbReference type="AlphaFoldDB" id="A0A2V0RJ16"/>
<organism evidence="1">
    <name type="scientific">viral metagenome</name>
    <dbReference type="NCBI Taxonomy" id="1070528"/>
    <lineage>
        <taxon>unclassified sequences</taxon>
        <taxon>metagenomes</taxon>
        <taxon>organismal metagenomes</taxon>
    </lineage>
</organism>
<dbReference type="SUPFAM" id="SSF56672">
    <property type="entry name" value="DNA/RNA polymerases"/>
    <property type="match status" value="1"/>
</dbReference>
<evidence type="ECO:0000313" key="1">
    <source>
        <dbReference type="EMBL" id="GBH22838.1"/>
    </source>
</evidence>